<dbReference type="Proteomes" id="UP000002173">
    <property type="component" value="Unassembled WGS sequence"/>
</dbReference>
<feature type="compositionally biased region" description="Polar residues" evidence="1">
    <location>
        <begin position="803"/>
        <end position="815"/>
    </location>
</feature>
<dbReference type="EMBL" id="AAXT01000003">
    <property type="protein sequence ID" value="EDO06295.1"/>
    <property type="molecule type" value="Genomic_DNA"/>
</dbReference>
<dbReference type="RefSeq" id="XP_001609863.1">
    <property type="nucleotide sequence ID" value="XM_001609813.1"/>
</dbReference>
<dbReference type="VEuPathDB" id="PiroplasmaDB:BBOV_II003400"/>
<feature type="region of interest" description="Disordered" evidence="1">
    <location>
        <begin position="802"/>
        <end position="822"/>
    </location>
</feature>
<dbReference type="eggNOG" id="ENOG502QX3H">
    <property type="taxonomic scope" value="Eukaryota"/>
</dbReference>
<keyword evidence="3" id="KW-1185">Reference proteome</keyword>
<dbReference type="AlphaFoldDB" id="A7ATN4"/>
<dbReference type="InParanoid" id="A7ATN4"/>
<gene>
    <name evidence="2" type="ORF">BBOV_II003400</name>
</gene>
<reference evidence="2 3" key="1">
    <citation type="journal article" date="2007" name="PLoS Pathog.">
        <title>Genome sequence of Babesia bovis and comparative analysis of apicomplexan hemoprotozoa.</title>
        <authorList>
            <person name="Brayton K.A."/>
            <person name="Lau A.O.T."/>
            <person name="Herndon D.R."/>
            <person name="Hannick L."/>
            <person name="Kappmeyer L.S."/>
            <person name="Berens S.J."/>
            <person name="Bidwell S.L."/>
            <person name="Brown W.C."/>
            <person name="Crabtree J."/>
            <person name="Fadrosh D."/>
            <person name="Feldblum T."/>
            <person name="Forberger H.A."/>
            <person name="Haas B.J."/>
            <person name="Howell J.M."/>
            <person name="Khouri H."/>
            <person name="Koo H."/>
            <person name="Mann D.J."/>
            <person name="Norimine J."/>
            <person name="Paulsen I.T."/>
            <person name="Radune D."/>
            <person name="Ren Q."/>
            <person name="Smith R.K. Jr."/>
            <person name="Suarez C.E."/>
            <person name="White O."/>
            <person name="Wortman J.R."/>
            <person name="Knowles D.P. Jr."/>
            <person name="McElwain T.F."/>
            <person name="Nene V.M."/>
        </authorList>
    </citation>
    <scope>NUCLEOTIDE SEQUENCE [LARGE SCALE GENOMIC DNA]</scope>
    <source>
        <strain evidence="2">T2Bo</strain>
    </source>
</reference>
<dbReference type="KEGG" id="bbo:BBOV_II003400"/>
<dbReference type="OMA" id="YVSQQRW"/>
<evidence type="ECO:0000313" key="3">
    <source>
        <dbReference type="Proteomes" id="UP000002173"/>
    </source>
</evidence>
<comment type="caution">
    <text evidence="2">The sequence shown here is derived from an EMBL/GenBank/DDBJ whole genome shotgun (WGS) entry which is preliminary data.</text>
</comment>
<name>A7ATN4_BABBO</name>
<sequence>MSSTNRSALSTANSCSTHSYLFGFHITDLTLFESVSQTLRDDRLSLIWKIAQRSSDIDAYNLSTNDGCDPGCRCESSYSTLSNGSATSVDPIFCLLRCCNDGQDKVAVKGGALSISIVSPAESTKCLCTLKLNLRGINVSANLNFIRTNLFDRCGAVVGQITLRYVSQQRWVKINKRKLSFLNGDRDSSVNSMVETSLNYATSALNDKNVSTPLGNSRSCSIETSHVDDFVMLFWNSTKICFVKQHPDDYQLQLMLKFMQSSSCRGTTTESWIQASSNMVFDDVSRLSRMNTVSNFNGSSHSSEVLDNHVTLGFPDIPHAMAENSGITPVSELTSDLGVYNDDFSTRSGLSLMTDPGSVRLYDYLSEQNRIIQTTLTRQLTVDSMTTSSWTDFTGDISARASLLNNEVSVSRGLNISIPQSGPIQSSTMQLPLPIDKTDVSNDISSSVPLNKTNDHPAILPSKEIDTQMVKFNRLVMRNVETSDNGTHEIFKKLPNSTGVLKLSESDRHLSLSGETCFQPSKPTNYIDIGSSKGVNVLKHGEPYLLSTSLSTIDPGPFEAGDVVQSHNSFDWYNEVDLLPCENFQVNGSLIDKCGTRVSLRDTESHLDIIEDAHCSVTVESDTPAAIADDLIDLDRFYVDEYDFSGAGGSNTLNAFYSKEDNSATKVPGVSTLKDGVTCNKDNLVSAVYNAITADISNMSLSDLGVEHVECNLDLISDALQDARALQFQQGKLSTDLLMNFYFQLLRCHSMRGVPQVMLMEEVIQRHFAAAELLNFLPTDYNSTVIRISMDILVQQLGMSIPGETQSTEDPQQGNGDVPSQIPSGFWKSAIDDANGRRKTDFVAPLSECDTYSEASDAAPLLSYDGVITQSQLASRHLESLQHEMHEQFQSVDLHKIMYLSRLDAKASKKRTCVMTLLAVRLALYRVFCGRRKLHAEVRQIMVV</sequence>
<evidence type="ECO:0000256" key="1">
    <source>
        <dbReference type="SAM" id="MobiDB-lite"/>
    </source>
</evidence>
<dbReference type="GeneID" id="5478092"/>
<reference evidence="3" key="3">
    <citation type="journal article" date="2021" name="Int. J. Parasitol.">
        <title>Comparative analysis of gene expression between Babesia bovis blood stages and kinetes allowed by improved genome annotation.</title>
        <authorList>
            <person name="Ueti M.W."/>
            <person name="Johnson W.C."/>
            <person name="Kappmeyer L.S."/>
            <person name="Herndon D.R."/>
            <person name="Mousel M.R."/>
            <person name="Reif K.E."/>
            <person name="Taus N.S."/>
            <person name="Ifeonu O.O."/>
            <person name="Silva J.C."/>
            <person name="Suarez C.E."/>
            <person name="Brayton K.A."/>
        </authorList>
    </citation>
    <scope>NUCLEOTIDE SEQUENCE [LARGE SCALE GENOMIC DNA]</scope>
</reference>
<evidence type="ECO:0000313" key="2">
    <source>
        <dbReference type="EMBL" id="EDO06295.1"/>
    </source>
</evidence>
<accession>A7ATN4</accession>
<reference evidence="3" key="2">
    <citation type="journal article" date="2020" name="Data Brief">
        <title>Transcriptome dataset of Babesia bovis life stages within vertebrate and invertebrate hosts.</title>
        <authorList>
            <person name="Ueti M.W."/>
            <person name="Johnson W.C."/>
            <person name="Kappmeyer L.S."/>
            <person name="Herndon D.R."/>
            <person name="Mousel M.R."/>
            <person name="Reif K.E."/>
            <person name="Taus N.S."/>
            <person name="Ifeonu O.O."/>
            <person name="Silva J.C."/>
            <person name="Suarez C.E."/>
            <person name="Brayton K.A."/>
        </authorList>
    </citation>
    <scope>NUCLEOTIDE SEQUENCE [LARGE SCALE GENOMIC DNA]</scope>
</reference>
<proteinExistence type="predicted"/>
<protein>
    <submittedName>
        <fullName evidence="2">Uncharacterized protein</fullName>
    </submittedName>
</protein>
<organism evidence="2 3">
    <name type="scientific">Babesia bovis</name>
    <dbReference type="NCBI Taxonomy" id="5865"/>
    <lineage>
        <taxon>Eukaryota</taxon>
        <taxon>Sar</taxon>
        <taxon>Alveolata</taxon>
        <taxon>Apicomplexa</taxon>
        <taxon>Aconoidasida</taxon>
        <taxon>Piroplasmida</taxon>
        <taxon>Babesiidae</taxon>
        <taxon>Babesia</taxon>
    </lineage>
</organism>